<feature type="region of interest" description="Disordered" evidence="1">
    <location>
        <begin position="222"/>
        <end position="263"/>
    </location>
</feature>
<dbReference type="GO" id="GO:0006397">
    <property type="term" value="P:mRNA processing"/>
    <property type="evidence" value="ECO:0007669"/>
    <property type="project" value="InterPro"/>
</dbReference>
<feature type="domain" description="Domain X" evidence="2">
    <location>
        <begin position="615"/>
        <end position="700"/>
    </location>
</feature>
<dbReference type="InterPro" id="IPR024937">
    <property type="entry name" value="Domain_X"/>
</dbReference>
<proteinExistence type="predicted"/>
<feature type="compositionally biased region" description="Low complexity" evidence="1">
    <location>
        <begin position="223"/>
        <end position="234"/>
    </location>
</feature>
<accession>A0A7U3RUP3</accession>
<dbReference type="InterPro" id="IPR043502">
    <property type="entry name" value="DNA/RNA_pol_sf"/>
</dbReference>
<dbReference type="Pfam" id="PF01348">
    <property type="entry name" value="Intron_maturas2"/>
    <property type="match status" value="1"/>
</dbReference>
<evidence type="ECO:0000259" key="2">
    <source>
        <dbReference type="Pfam" id="PF01348"/>
    </source>
</evidence>
<protein>
    <submittedName>
        <fullName evidence="3">ORF781</fullName>
    </submittedName>
</protein>
<dbReference type="SUPFAM" id="SSF56672">
    <property type="entry name" value="DNA/RNA polymerases"/>
    <property type="match status" value="1"/>
</dbReference>
<dbReference type="InterPro" id="IPR051083">
    <property type="entry name" value="GrpII_Intron_Splice-Mob/Def"/>
</dbReference>
<feature type="compositionally biased region" description="Low complexity" evidence="1">
    <location>
        <begin position="509"/>
        <end position="519"/>
    </location>
</feature>
<sequence length="781" mass="87788">MRQPIVRMNDQLMISNYHNVRTFSELGSSERKLKNIASRKKAWMERNVEVKGLQNVLSMVRAYLWSSLLFGKSLGRNRAFMLPMTIWILVFGVVQHKGGRGSPSGSPGPRAERRPKDGYKYTYGSLGLPKERDLYGNRVRIVRKSVFFSKDWQPSFSFFFRYYAAEPNFTKNPKREKVIKKMRDLTKRVLKDPSRAIDRKLYDLVCNPFMLEFAYNNIKRGARAGAPKAPGTGTQRADPGGRGRRRRPGPRPPSGSLLPTKGIIPKTLDGISWNIFLELAKELKEEKFQFKPKKGSKRIGARWAPPIPFTIPPSRDKIVLEVIRMILNVIFEPSFLDCSHGYRPGRGLHSVFYYLKTRAPFAPGVRVIEGNKCFLKIDHSILMNIIEKKIKDRQFTKLIWKSLGAGYIGGAGSPGALSRPDFPQGSIIGPILNNIYLHKLDEYILKLMVSFDIEKGARGERGSVGSPLAPPRSFFLYKKPGGLAGGARPNAKKKKEGGGRDPLGPPPRALAARPAGPGDPTDPLGAPGFYYKRISYVRSDDDWIIIVKGSYPETVEILSKVLGFCRDVLKLKVNKEKTKIKSLQKGKVVFLGINVFRSKHVKFSRKRGPLGPRFSVNLDRIKKKLREINILKGEKPVPRLSWGSYGSSQILSLFNSVLKGYLDHYSPVCNFSRFKFWLKWVITTSAGMTLARKYNTSTNKIFGRGRLLRAPLLPLPRKIPPPKEKGKKKISNTRGARAPRKPNYILKENVSITSFENLSCPGRSRCPYGAGSGGNPSDSAP</sequence>
<evidence type="ECO:0000313" key="3">
    <source>
        <dbReference type="EMBL" id="QOU12328.1"/>
    </source>
</evidence>
<dbReference type="PANTHER" id="PTHR34047">
    <property type="entry name" value="NUCLEAR INTRON MATURASE 1, MITOCHONDRIAL-RELATED"/>
    <property type="match status" value="1"/>
</dbReference>
<dbReference type="AlphaFoldDB" id="A0A7U3RUP3"/>
<feature type="region of interest" description="Disordered" evidence="1">
    <location>
        <begin position="98"/>
        <end position="118"/>
    </location>
</feature>
<feature type="region of interest" description="Disordered" evidence="1">
    <location>
        <begin position="718"/>
        <end position="742"/>
    </location>
</feature>
<evidence type="ECO:0000256" key="1">
    <source>
        <dbReference type="SAM" id="MobiDB-lite"/>
    </source>
</evidence>
<feature type="region of interest" description="Disordered" evidence="1">
    <location>
        <begin position="480"/>
        <end position="524"/>
    </location>
</feature>
<gene>
    <name evidence="3" type="primary">ORF781</name>
</gene>
<dbReference type="PANTHER" id="PTHR34047:SF8">
    <property type="entry name" value="PROTEIN YKFC"/>
    <property type="match status" value="1"/>
</dbReference>
<dbReference type="EMBL" id="MT957400">
    <property type="protein sequence ID" value="QOU12328.1"/>
    <property type="molecule type" value="Genomic_DNA"/>
</dbReference>
<geneLocation type="mitochondrion" evidence="3"/>
<dbReference type="CDD" id="cd01651">
    <property type="entry name" value="RT_G2_intron"/>
    <property type="match status" value="1"/>
</dbReference>
<keyword evidence="3" id="KW-0496">Mitochondrion</keyword>
<reference evidence="3" key="1">
    <citation type="journal article" date="2020" name="Genome Biol. Evol.">
        <title>Mitochondrial genome evolution of placozoans: gene rearrangements and repeat expansions.</title>
        <authorList>
            <person name="Miyazawa H."/>
            <person name="Osigus H.J."/>
            <person name="Rolfes S."/>
            <person name="Kamm K."/>
            <person name="Schierwater B."/>
            <person name="Nakano H."/>
        </authorList>
    </citation>
    <scope>NUCLEOTIDE SEQUENCE</scope>
</reference>
<dbReference type="GO" id="GO:0005739">
    <property type="term" value="C:mitochondrion"/>
    <property type="evidence" value="ECO:0007669"/>
    <property type="project" value="UniProtKB-ARBA"/>
</dbReference>
<organism evidence="3">
    <name type="scientific">Hoilungia sp. H24</name>
    <dbReference type="NCBI Taxonomy" id="2781606"/>
    <lineage>
        <taxon>Eukaryota</taxon>
        <taxon>Metazoa</taxon>
        <taxon>Placozoa</taxon>
        <taxon>Uniplacotomia</taxon>
        <taxon>Hoilungea</taxon>
        <taxon>Hoilungidae</taxon>
        <taxon>Hoilungia</taxon>
    </lineage>
</organism>
<name>A0A7U3RUP3_9METZ</name>